<name>A0A0A7HFK9_CLOTY</name>
<dbReference type="PROSITE" id="PS51130">
    <property type="entry name" value="PDXT_SNO_2"/>
    <property type="match status" value="1"/>
</dbReference>
<comment type="pathway">
    <text evidence="10">Cofactor biosynthesis; pyridoxal 5'-phosphate biosynthesis.</text>
</comment>
<evidence type="ECO:0000256" key="10">
    <source>
        <dbReference type="HAMAP-Rule" id="MF_01615"/>
    </source>
</evidence>
<evidence type="ECO:0000256" key="7">
    <source>
        <dbReference type="ARBA" id="ARBA00049534"/>
    </source>
</evidence>
<dbReference type="GO" id="GO:0016740">
    <property type="term" value="F:transferase activity"/>
    <property type="evidence" value="ECO:0007669"/>
    <property type="project" value="UniProtKB-KW"/>
</dbReference>
<feature type="active site" description="Charge relay system" evidence="10 11">
    <location>
        <position position="169"/>
    </location>
</feature>
<dbReference type="GO" id="GO:0004359">
    <property type="term" value="F:glutaminase activity"/>
    <property type="evidence" value="ECO:0007669"/>
    <property type="project" value="UniProtKB-UniRule"/>
</dbReference>
<dbReference type="FunFam" id="3.40.50.880:FF:000010">
    <property type="entry name" value="uncharacterized protein LOC100176842 isoform X2"/>
    <property type="match status" value="1"/>
</dbReference>
<evidence type="ECO:0000256" key="3">
    <source>
        <dbReference type="ARBA" id="ARBA00022898"/>
    </source>
</evidence>
<dbReference type="GO" id="GO:1903600">
    <property type="term" value="C:glutaminase complex"/>
    <property type="evidence" value="ECO:0007669"/>
    <property type="project" value="TreeGrafter"/>
</dbReference>
<proteinExistence type="inferred from homology"/>
<sequence>MKIGVLSFQGGVKEHMDHIKSLGTDAVEIKDCRQLDEIDGIILPGGESTTMGKLLEITKMMQPLREKILNGLPVWGTCAGMILLANSIEDSKSYLSVIDISVRRNAYGSQIDSFRDYALIPEVSDFKIPLVFVRAPFITHLGDNVKRLCTIRENVVAARHGNVLVTSFHPELTEDLKFHEYFLSMI</sequence>
<dbReference type="PIRSF" id="PIRSF005639">
    <property type="entry name" value="Glut_amidoT_SNO"/>
    <property type="match status" value="1"/>
</dbReference>
<dbReference type="PANTHER" id="PTHR31559">
    <property type="entry name" value="PYRIDOXAL 5'-PHOSPHATE SYNTHASE SUBUNIT SNO"/>
    <property type="match status" value="1"/>
</dbReference>
<comment type="similarity">
    <text evidence="1 10">Belongs to the glutaminase PdxT/SNO family.</text>
</comment>
<keyword evidence="3 10" id="KW-0663">Pyridoxal phosphate</keyword>
<evidence type="ECO:0000256" key="4">
    <source>
        <dbReference type="ARBA" id="ARBA00022962"/>
    </source>
</evidence>
<dbReference type="RefSeq" id="WP_058953596.1">
    <property type="nucleotide sequence ID" value="NZ_FAXL01000065.1"/>
</dbReference>
<dbReference type="AlphaFoldDB" id="A0A0A7HFK9"/>
<dbReference type="GO" id="GO:0036381">
    <property type="term" value="F:pyridoxal 5'-phosphate synthase (glutamine hydrolysing) activity"/>
    <property type="evidence" value="ECO:0007669"/>
    <property type="project" value="UniProtKB-UniRule"/>
</dbReference>
<dbReference type="PROSITE" id="PS01236">
    <property type="entry name" value="PDXT_SNO_1"/>
    <property type="match status" value="1"/>
</dbReference>
<comment type="catalytic activity">
    <reaction evidence="6 10">
        <text>aldehydo-D-ribose 5-phosphate + D-glyceraldehyde 3-phosphate + L-glutamine = pyridoxal 5'-phosphate + L-glutamate + phosphate + 3 H2O + H(+)</text>
        <dbReference type="Rhea" id="RHEA:31507"/>
        <dbReference type="ChEBI" id="CHEBI:15377"/>
        <dbReference type="ChEBI" id="CHEBI:15378"/>
        <dbReference type="ChEBI" id="CHEBI:29985"/>
        <dbReference type="ChEBI" id="CHEBI:43474"/>
        <dbReference type="ChEBI" id="CHEBI:58273"/>
        <dbReference type="ChEBI" id="CHEBI:58359"/>
        <dbReference type="ChEBI" id="CHEBI:59776"/>
        <dbReference type="ChEBI" id="CHEBI:597326"/>
        <dbReference type="EC" id="4.3.3.6"/>
    </reaction>
</comment>
<dbReference type="InterPro" id="IPR029062">
    <property type="entry name" value="Class_I_gatase-like"/>
</dbReference>
<evidence type="ECO:0000256" key="11">
    <source>
        <dbReference type="PIRSR" id="PIRSR005639-1"/>
    </source>
</evidence>
<dbReference type="PANTHER" id="PTHR31559:SF0">
    <property type="entry name" value="PYRIDOXAL 5'-PHOSPHATE SYNTHASE SUBUNIT SNO1-RELATED"/>
    <property type="match status" value="1"/>
</dbReference>
<evidence type="ECO:0000256" key="8">
    <source>
        <dbReference type="ARBA" id="ARBA00054599"/>
    </source>
</evidence>
<comment type="function">
    <text evidence="8 10">Catalyzes the hydrolysis of glutamine to glutamate and ammonia as part of the biosynthesis of pyridoxal 5'-phosphate. The resulting ammonia molecule is channeled to the active site of PdxS.</text>
</comment>
<dbReference type="GO" id="GO:0008614">
    <property type="term" value="P:pyridoxine metabolic process"/>
    <property type="evidence" value="ECO:0007669"/>
    <property type="project" value="TreeGrafter"/>
</dbReference>
<dbReference type="EC" id="4.3.3.6" evidence="10"/>
<dbReference type="Gene3D" id="3.40.50.880">
    <property type="match status" value="1"/>
</dbReference>
<dbReference type="InterPro" id="IPR021196">
    <property type="entry name" value="PdxT/SNO_CS"/>
</dbReference>
<keyword evidence="2 10" id="KW-0378">Hydrolase</keyword>
<feature type="binding site" evidence="10">
    <location>
        <begin position="46"/>
        <end position="48"/>
    </location>
    <ligand>
        <name>L-glutamine</name>
        <dbReference type="ChEBI" id="CHEBI:58359"/>
    </ligand>
</feature>
<dbReference type="GO" id="GO:0005829">
    <property type="term" value="C:cytosol"/>
    <property type="evidence" value="ECO:0007669"/>
    <property type="project" value="TreeGrafter"/>
</dbReference>
<feature type="binding site" evidence="10">
    <location>
        <position position="104"/>
    </location>
    <ligand>
        <name>L-glutamine</name>
        <dbReference type="ChEBI" id="CHEBI:58359"/>
    </ligand>
</feature>
<keyword evidence="4 10" id="KW-0315">Glutamine amidotransferase</keyword>
<dbReference type="HAMAP" id="MF_01615">
    <property type="entry name" value="PdxT"/>
    <property type="match status" value="1"/>
</dbReference>
<dbReference type="GO" id="GO:0042823">
    <property type="term" value="P:pyridoxal phosphate biosynthetic process"/>
    <property type="evidence" value="ECO:0007669"/>
    <property type="project" value="UniProtKB-UniRule"/>
</dbReference>
<comment type="catalytic activity">
    <reaction evidence="7 10">
        <text>L-glutamine + H2O = L-glutamate + NH4(+)</text>
        <dbReference type="Rhea" id="RHEA:15889"/>
        <dbReference type="ChEBI" id="CHEBI:15377"/>
        <dbReference type="ChEBI" id="CHEBI:28938"/>
        <dbReference type="ChEBI" id="CHEBI:29985"/>
        <dbReference type="ChEBI" id="CHEBI:58359"/>
        <dbReference type="EC" id="3.5.1.2"/>
    </reaction>
</comment>
<reference evidence="12" key="1">
    <citation type="submission" date="2014-07" db="EMBL/GenBank/DDBJ databases">
        <title>Clostridium tyrobutyricum BAS7.</title>
        <authorList>
            <person name="Kim S."/>
            <person name="Choi O."/>
            <person name="Woo H.M."/>
            <person name="Sang B.-I."/>
            <person name="Um Y."/>
        </authorList>
    </citation>
    <scope>NUCLEOTIDE SEQUENCE</scope>
    <source>
        <strain evidence="12">BAS7</strain>
    </source>
</reference>
<keyword evidence="5 10" id="KW-0456">Lyase</keyword>
<evidence type="ECO:0000256" key="1">
    <source>
        <dbReference type="ARBA" id="ARBA00008345"/>
    </source>
</evidence>
<evidence type="ECO:0000256" key="2">
    <source>
        <dbReference type="ARBA" id="ARBA00022801"/>
    </source>
</evidence>
<dbReference type="EMBL" id="KM108054">
    <property type="protein sequence ID" value="AIZ03713.1"/>
    <property type="molecule type" value="Genomic_DNA"/>
</dbReference>
<organism evidence="12">
    <name type="scientific">Clostridium tyrobutyricum</name>
    <dbReference type="NCBI Taxonomy" id="1519"/>
    <lineage>
        <taxon>Bacteria</taxon>
        <taxon>Bacillati</taxon>
        <taxon>Bacillota</taxon>
        <taxon>Clostridia</taxon>
        <taxon>Eubacteriales</taxon>
        <taxon>Clostridiaceae</taxon>
        <taxon>Clostridium</taxon>
    </lineage>
</organism>
<feature type="active site" description="Charge relay system" evidence="10 11">
    <location>
        <position position="171"/>
    </location>
</feature>
<dbReference type="CDD" id="cd01749">
    <property type="entry name" value="GATase1_PB"/>
    <property type="match status" value="1"/>
</dbReference>
<keyword evidence="12" id="KW-0808">Transferase</keyword>
<evidence type="ECO:0000256" key="9">
    <source>
        <dbReference type="ARBA" id="ARBA00064749"/>
    </source>
</evidence>
<dbReference type="NCBIfam" id="TIGR03800">
    <property type="entry name" value="PLP_synth_Pdx2"/>
    <property type="match status" value="1"/>
</dbReference>
<dbReference type="EC" id="3.5.1.2" evidence="10"/>
<dbReference type="UniPathway" id="UPA00245"/>
<evidence type="ECO:0000313" key="12">
    <source>
        <dbReference type="EMBL" id="AIZ03713.1"/>
    </source>
</evidence>
<dbReference type="Pfam" id="PF01174">
    <property type="entry name" value="SNO"/>
    <property type="match status" value="1"/>
</dbReference>
<comment type="subunit">
    <text evidence="9 10">In the presence of PdxS, forms a dodecamer of heterodimers. Only shows activity in the heterodimer.</text>
</comment>
<accession>A0A0A7HFK9</accession>
<dbReference type="GO" id="GO:0006543">
    <property type="term" value="P:L-glutamine catabolic process"/>
    <property type="evidence" value="ECO:0007669"/>
    <property type="project" value="UniProtKB-UniRule"/>
</dbReference>
<dbReference type="SUPFAM" id="SSF52317">
    <property type="entry name" value="Class I glutamine amidotransferase-like"/>
    <property type="match status" value="1"/>
</dbReference>
<feature type="active site" description="Nucleophile" evidence="10 11">
    <location>
        <position position="78"/>
    </location>
</feature>
<protein>
    <recommendedName>
        <fullName evidence="10">Pyridoxal 5'-phosphate synthase subunit PdxT</fullName>
        <ecNumber evidence="10">4.3.3.6</ecNumber>
    </recommendedName>
    <alternativeName>
        <fullName evidence="10">Pdx2</fullName>
    </alternativeName>
    <alternativeName>
        <fullName evidence="10">Pyridoxal 5'-phosphate synthase glutaminase subunit</fullName>
        <ecNumber evidence="10">3.5.1.2</ecNumber>
    </alternativeName>
</protein>
<comment type="caution">
    <text evidence="10">Lacks conserved residue(s) required for the propagation of feature annotation.</text>
</comment>
<evidence type="ECO:0000256" key="5">
    <source>
        <dbReference type="ARBA" id="ARBA00023239"/>
    </source>
</evidence>
<evidence type="ECO:0000256" key="6">
    <source>
        <dbReference type="ARBA" id="ARBA00047992"/>
    </source>
</evidence>
<dbReference type="InterPro" id="IPR002161">
    <property type="entry name" value="PdxT/SNO"/>
</dbReference>
<dbReference type="PROSITE" id="PS51273">
    <property type="entry name" value="GATASE_TYPE_1"/>
    <property type="match status" value="1"/>
</dbReference>
<gene>
    <name evidence="12" type="primary">pdx2</name>
    <name evidence="10" type="synonym">pdxT</name>
    <name evidence="12" type="ORF">CTB_15710</name>
</gene>